<organism evidence="2 3">
    <name type="scientific">Aspergillus kawachii</name>
    <name type="common">White koji mold</name>
    <name type="synonym">Aspergillus awamori var. kawachi</name>
    <dbReference type="NCBI Taxonomy" id="1069201"/>
    <lineage>
        <taxon>Eukaryota</taxon>
        <taxon>Fungi</taxon>
        <taxon>Dikarya</taxon>
        <taxon>Ascomycota</taxon>
        <taxon>Pezizomycotina</taxon>
        <taxon>Eurotiomycetes</taxon>
        <taxon>Eurotiomycetidae</taxon>
        <taxon>Eurotiales</taxon>
        <taxon>Aspergillaceae</taxon>
        <taxon>Aspergillus</taxon>
        <taxon>Aspergillus subgen. Circumdati</taxon>
    </lineage>
</organism>
<feature type="compositionally biased region" description="Basic and acidic residues" evidence="1">
    <location>
        <begin position="47"/>
        <end position="58"/>
    </location>
</feature>
<reference evidence="2 3" key="1">
    <citation type="journal article" date="2016" name="DNA Res.">
        <title>Genome sequence of Aspergillus luchuensis NBRC 4314.</title>
        <authorList>
            <person name="Yamada O."/>
            <person name="Machida M."/>
            <person name="Hosoyama A."/>
            <person name="Goto M."/>
            <person name="Takahashi T."/>
            <person name="Futagami T."/>
            <person name="Yamagata Y."/>
            <person name="Takeuchi M."/>
            <person name="Kobayashi T."/>
            <person name="Koike H."/>
            <person name="Abe K."/>
            <person name="Asai K."/>
            <person name="Arita M."/>
            <person name="Fujita N."/>
            <person name="Fukuda K."/>
            <person name="Higa K."/>
            <person name="Horikawa H."/>
            <person name="Ishikawa T."/>
            <person name="Jinno K."/>
            <person name="Kato Y."/>
            <person name="Kirimura K."/>
            <person name="Mizutani O."/>
            <person name="Nakasone K."/>
            <person name="Sano M."/>
            <person name="Shiraishi Y."/>
            <person name="Tsukahara M."/>
            <person name="Gomi K."/>
        </authorList>
    </citation>
    <scope>NUCLEOTIDE SEQUENCE [LARGE SCALE GENOMIC DNA]</scope>
    <source>
        <strain evidence="2 3">RIB 2604</strain>
    </source>
</reference>
<protein>
    <submittedName>
        <fullName evidence="2">SMP-30/Gluconolaconase/LRE-like region</fullName>
    </submittedName>
</protein>
<proteinExistence type="predicted"/>
<sequence length="133" mass="14558">MVDGSLGERRAQLQQANGYVSQAQASLAAPAYEHSYDLRDHMVSKHQDLTGEYREGKTRALKTNLSQPRPLAGTPDEEGERSGAANDQHDRLICSSDLGTWDSKRRGDNVWTVSGAVAGHHQMLPSSDVDLID</sequence>
<evidence type="ECO:0000313" key="3">
    <source>
        <dbReference type="Proteomes" id="UP000075230"/>
    </source>
</evidence>
<dbReference type="Proteomes" id="UP000075230">
    <property type="component" value="Unassembled WGS sequence"/>
</dbReference>
<feature type="region of interest" description="Disordered" evidence="1">
    <location>
        <begin position="47"/>
        <end position="91"/>
    </location>
</feature>
<name>A0A146FN95_ASPKA</name>
<comment type="caution">
    <text evidence="2">The sequence shown here is derived from an EMBL/GenBank/DDBJ whole genome shotgun (WGS) entry which is preliminary data.</text>
</comment>
<evidence type="ECO:0000256" key="1">
    <source>
        <dbReference type="SAM" id="MobiDB-lite"/>
    </source>
</evidence>
<evidence type="ECO:0000313" key="2">
    <source>
        <dbReference type="EMBL" id="GAT27276.1"/>
    </source>
</evidence>
<dbReference type="EMBL" id="BCWF01000021">
    <property type="protein sequence ID" value="GAT27276.1"/>
    <property type="molecule type" value="Genomic_DNA"/>
</dbReference>
<gene>
    <name evidence="2" type="ORF">RIB2604_02109640</name>
</gene>
<dbReference type="AlphaFoldDB" id="A0A146FN95"/>
<accession>A0A146FN95</accession>
<reference evidence="3" key="2">
    <citation type="submission" date="2016-02" db="EMBL/GenBank/DDBJ databases">
        <title>Genome sequencing of Aspergillus luchuensis NBRC 4314.</title>
        <authorList>
            <person name="Yamada O."/>
        </authorList>
    </citation>
    <scope>NUCLEOTIDE SEQUENCE [LARGE SCALE GENOMIC DNA]</scope>
    <source>
        <strain evidence="3">RIB 2604</strain>
    </source>
</reference>